<dbReference type="Proteomes" id="UP000636709">
    <property type="component" value="Unassembled WGS sequence"/>
</dbReference>
<proteinExistence type="predicted"/>
<evidence type="ECO:0000313" key="2">
    <source>
        <dbReference type="Proteomes" id="UP000636709"/>
    </source>
</evidence>
<dbReference type="AlphaFoldDB" id="A0A835KQB8"/>
<name>A0A835KQB8_9POAL</name>
<dbReference type="InterPro" id="IPR036047">
    <property type="entry name" value="F-box-like_dom_sf"/>
</dbReference>
<sequence>MASKPPPPAAAARTQSLAPTSTICVLGHDLLCETFLRLPSLPSLVRAALTCRNFLAAIRGSPVFRRRFRELHRPSLLGFFFDPDGPDIPWFAPVRRQSDRDLTAAIRRADFFLTGIPDCEDAYPGWQIQDCRGGYLLLVNWDTEQIAAYNPLTLALDLIPLPLNEIADGCNGELIYHGFHLVSSGEAPGTFRVIFFCHDASRVRVAVFSSGARHWRMLPWEEVPVPALPAEDQYWLLVGAQANGCMSWMASCTCQPQSHREILGRLVGSYPSAWKQESWRRYFIGYMTAMSIPTSCHGLFFLLKQGIGHEA</sequence>
<organism evidence="1 2">
    <name type="scientific">Digitaria exilis</name>
    <dbReference type="NCBI Taxonomy" id="1010633"/>
    <lineage>
        <taxon>Eukaryota</taxon>
        <taxon>Viridiplantae</taxon>
        <taxon>Streptophyta</taxon>
        <taxon>Embryophyta</taxon>
        <taxon>Tracheophyta</taxon>
        <taxon>Spermatophyta</taxon>
        <taxon>Magnoliopsida</taxon>
        <taxon>Liliopsida</taxon>
        <taxon>Poales</taxon>
        <taxon>Poaceae</taxon>
        <taxon>PACMAD clade</taxon>
        <taxon>Panicoideae</taxon>
        <taxon>Panicodae</taxon>
        <taxon>Paniceae</taxon>
        <taxon>Anthephorinae</taxon>
        <taxon>Digitaria</taxon>
    </lineage>
</organism>
<dbReference type="EMBL" id="JACEFO010000696">
    <property type="protein sequence ID" value="KAF8760582.1"/>
    <property type="molecule type" value="Genomic_DNA"/>
</dbReference>
<comment type="caution">
    <text evidence="1">The sequence shown here is derived from an EMBL/GenBank/DDBJ whole genome shotgun (WGS) entry which is preliminary data.</text>
</comment>
<protein>
    <recommendedName>
        <fullName evidence="3">F-box domain-containing protein</fullName>
    </recommendedName>
</protein>
<keyword evidence="2" id="KW-1185">Reference proteome</keyword>
<dbReference type="PANTHER" id="PTHR33207">
    <property type="entry name" value="F-BOX DOMAIN CONTAINING PROTEIN-RELATED"/>
    <property type="match status" value="1"/>
</dbReference>
<dbReference type="OrthoDB" id="669728at2759"/>
<accession>A0A835KQB8</accession>
<evidence type="ECO:0008006" key="3">
    <source>
        <dbReference type="Google" id="ProtNLM"/>
    </source>
</evidence>
<gene>
    <name evidence="1" type="ORF">HU200_010020</name>
</gene>
<evidence type="ECO:0000313" key="1">
    <source>
        <dbReference type="EMBL" id="KAF8760582.1"/>
    </source>
</evidence>
<dbReference type="SUPFAM" id="SSF81383">
    <property type="entry name" value="F-box domain"/>
    <property type="match status" value="1"/>
</dbReference>
<reference evidence="1" key="1">
    <citation type="submission" date="2020-07" db="EMBL/GenBank/DDBJ databases">
        <title>Genome sequence and genetic diversity analysis of an under-domesticated orphan crop, white fonio (Digitaria exilis).</title>
        <authorList>
            <person name="Bennetzen J.L."/>
            <person name="Chen S."/>
            <person name="Ma X."/>
            <person name="Wang X."/>
            <person name="Yssel A.E.J."/>
            <person name="Chaluvadi S.R."/>
            <person name="Johnson M."/>
            <person name="Gangashetty P."/>
            <person name="Hamidou F."/>
            <person name="Sanogo M.D."/>
            <person name="Zwaenepoel A."/>
            <person name="Wallace J."/>
            <person name="Van De Peer Y."/>
            <person name="Van Deynze A."/>
        </authorList>
    </citation>
    <scope>NUCLEOTIDE SEQUENCE</scope>
    <source>
        <tissue evidence="1">Leaves</tissue>
    </source>
</reference>